<accession>A0A0F9B560</accession>
<comment type="caution">
    <text evidence="1">The sequence shown here is derived from an EMBL/GenBank/DDBJ whole genome shotgun (WGS) entry which is preliminary data.</text>
</comment>
<evidence type="ECO:0000313" key="1">
    <source>
        <dbReference type="EMBL" id="KKL08927.1"/>
    </source>
</evidence>
<organism evidence="1">
    <name type="scientific">marine sediment metagenome</name>
    <dbReference type="NCBI Taxonomy" id="412755"/>
    <lineage>
        <taxon>unclassified sequences</taxon>
        <taxon>metagenomes</taxon>
        <taxon>ecological metagenomes</taxon>
    </lineage>
</organism>
<gene>
    <name evidence="1" type="ORF">LCGC14_2570940</name>
</gene>
<name>A0A0F9B560_9ZZZZ</name>
<sequence length="105" mass="12122">MKVKVPQEIKLLTHTYRVRFDAKALASAQTGGLIRHLYKEILLDNVAYPLSELNQIFLHELIHVMERHLNITIDDADVDRMAEGFAELLFNGFGIELDWSDIKED</sequence>
<dbReference type="AlphaFoldDB" id="A0A0F9B560"/>
<reference evidence="1" key="1">
    <citation type="journal article" date="2015" name="Nature">
        <title>Complex archaea that bridge the gap between prokaryotes and eukaryotes.</title>
        <authorList>
            <person name="Spang A."/>
            <person name="Saw J.H."/>
            <person name="Jorgensen S.L."/>
            <person name="Zaremba-Niedzwiedzka K."/>
            <person name="Martijn J."/>
            <person name="Lind A.E."/>
            <person name="van Eijk R."/>
            <person name="Schleper C."/>
            <person name="Guy L."/>
            <person name="Ettema T.J."/>
        </authorList>
    </citation>
    <scope>NUCLEOTIDE SEQUENCE</scope>
</reference>
<proteinExistence type="predicted"/>
<protein>
    <submittedName>
        <fullName evidence="1">Uncharacterized protein</fullName>
    </submittedName>
</protein>
<dbReference type="EMBL" id="LAZR01042688">
    <property type="protein sequence ID" value="KKL08927.1"/>
    <property type="molecule type" value="Genomic_DNA"/>
</dbReference>